<keyword evidence="3" id="KW-1185">Reference proteome</keyword>
<accession>A0A9X3A4U3</accession>
<organism evidence="2 3">
    <name type="scientific">Umezawaea endophytica</name>
    <dbReference type="NCBI Taxonomy" id="1654476"/>
    <lineage>
        <taxon>Bacteria</taxon>
        <taxon>Bacillati</taxon>
        <taxon>Actinomycetota</taxon>
        <taxon>Actinomycetes</taxon>
        <taxon>Pseudonocardiales</taxon>
        <taxon>Pseudonocardiaceae</taxon>
        <taxon>Umezawaea</taxon>
    </lineage>
</organism>
<gene>
    <name evidence="2" type="ORF">NZH93_32585</name>
</gene>
<feature type="transmembrane region" description="Helical" evidence="1">
    <location>
        <begin position="35"/>
        <end position="55"/>
    </location>
</feature>
<dbReference type="RefSeq" id="WP_259627104.1">
    <property type="nucleotide sequence ID" value="NZ_JANYMP010000019.1"/>
</dbReference>
<dbReference type="Proteomes" id="UP001141259">
    <property type="component" value="Unassembled WGS sequence"/>
</dbReference>
<evidence type="ECO:0000313" key="3">
    <source>
        <dbReference type="Proteomes" id="UP001141259"/>
    </source>
</evidence>
<keyword evidence="1" id="KW-0472">Membrane</keyword>
<name>A0A9X3A4U3_9PSEU</name>
<protein>
    <submittedName>
        <fullName evidence="2">Uncharacterized protein</fullName>
    </submittedName>
</protein>
<dbReference type="EMBL" id="JANYMP010000019">
    <property type="protein sequence ID" value="MCS7481618.1"/>
    <property type="molecule type" value="Genomic_DNA"/>
</dbReference>
<dbReference type="AlphaFoldDB" id="A0A9X3A4U3"/>
<comment type="caution">
    <text evidence="2">The sequence shown here is derived from an EMBL/GenBank/DDBJ whole genome shotgun (WGS) entry which is preliminary data.</text>
</comment>
<evidence type="ECO:0000256" key="1">
    <source>
        <dbReference type="SAM" id="Phobius"/>
    </source>
</evidence>
<sequence>MTTWDGVLKVLRDPLVALGLSLVLAVLASRVGGCVVRLVLGIGSAAAFVWLLVRFEPFQDFVVAVVSTIGTIFVVLLVLVAVVALTAFLTINAMHRRAEAEPVDRVGGTLAPVPRRHGEPSPVDAAARLTVWLNDFARLEARLLAIVEPVLRHLENEDSVSKVVGDITRAYFSGLSSWMPEVRRIEEEGTALLHGMADELPPLFSGVSGRRLHALASAKSYLPAKGDWDDLTDGAPWYSYWLVRGLCLHRDWRTAGTALWKCHYGRNLLTECLEIL</sequence>
<keyword evidence="1" id="KW-1133">Transmembrane helix</keyword>
<feature type="transmembrane region" description="Helical" evidence="1">
    <location>
        <begin position="6"/>
        <end position="28"/>
    </location>
</feature>
<evidence type="ECO:0000313" key="2">
    <source>
        <dbReference type="EMBL" id="MCS7481618.1"/>
    </source>
</evidence>
<reference evidence="2" key="1">
    <citation type="submission" date="2022-08" db="EMBL/GenBank/DDBJ databases">
        <authorList>
            <person name="Tistechok S."/>
            <person name="Samborskyy M."/>
            <person name="Roman I."/>
        </authorList>
    </citation>
    <scope>NUCLEOTIDE SEQUENCE</scope>
    <source>
        <strain evidence="2">DSM 103496</strain>
    </source>
</reference>
<proteinExistence type="predicted"/>
<feature type="transmembrane region" description="Helical" evidence="1">
    <location>
        <begin position="61"/>
        <end position="89"/>
    </location>
</feature>
<keyword evidence="1" id="KW-0812">Transmembrane</keyword>